<comment type="caution">
    <text evidence="1">The sequence shown here is derived from an EMBL/GenBank/DDBJ whole genome shotgun (WGS) entry which is preliminary data.</text>
</comment>
<reference evidence="1 2" key="1">
    <citation type="journal article" date="2022" name="DNA Res.">
        <title>Chromosomal-level genome assembly of the orchid tree Bauhinia variegata (Leguminosae; Cercidoideae) supports the allotetraploid origin hypothesis of Bauhinia.</title>
        <authorList>
            <person name="Zhong Y."/>
            <person name="Chen Y."/>
            <person name="Zheng D."/>
            <person name="Pang J."/>
            <person name="Liu Y."/>
            <person name="Luo S."/>
            <person name="Meng S."/>
            <person name="Qian L."/>
            <person name="Wei D."/>
            <person name="Dai S."/>
            <person name="Zhou R."/>
        </authorList>
    </citation>
    <scope>NUCLEOTIDE SEQUENCE [LARGE SCALE GENOMIC DNA]</scope>
    <source>
        <strain evidence="1">BV-YZ2020</strain>
    </source>
</reference>
<sequence length="156" mass="17694">MSVILLRDLQTIETLLLAPKNLSLPNKRWHSAFLTVYCSRAFLPRFNLKTVNRTANENKTKLSPSSSYSVINLKTDHPFSIDETTLTELVEEKNLEMLRNLGGVHKVASALETSVDMVSKVMTMTLLADKYSLVPTHIINRLQKVSFILLLKPLRI</sequence>
<keyword evidence="2" id="KW-1185">Reference proteome</keyword>
<organism evidence="1 2">
    <name type="scientific">Bauhinia variegata</name>
    <name type="common">Purple orchid tree</name>
    <name type="synonym">Phanera variegata</name>
    <dbReference type="NCBI Taxonomy" id="167791"/>
    <lineage>
        <taxon>Eukaryota</taxon>
        <taxon>Viridiplantae</taxon>
        <taxon>Streptophyta</taxon>
        <taxon>Embryophyta</taxon>
        <taxon>Tracheophyta</taxon>
        <taxon>Spermatophyta</taxon>
        <taxon>Magnoliopsida</taxon>
        <taxon>eudicotyledons</taxon>
        <taxon>Gunneridae</taxon>
        <taxon>Pentapetalae</taxon>
        <taxon>rosids</taxon>
        <taxon>fabids</taxon>
        <taxon>Fabales</taxon>
        <taxon>Fabaceae</taxon>
        <taxon>Cercidoideae</taxon>
        <taxon>Cercideae</taxon>
        <taxon>Bauhiniinae</taxon>
        <taxon>Bauhinia</taxon>
    </lineage>
</organism>
<gene>
    <name evidence="1" type="ORF">L6164_025734</name>
</gene>
<dbReference type="Proteomes" id="UP000828941">
    <property type="component" value="Chromosome 10"/>
</dbReference>
<name>A0ACB9M1K9_BAUVA</name>
<proteinExistence type="predicted"/>
<protein>
    <submittedName>
        <fullName evidence="1">Uncharacterized protein</fullName>
    </submittedName>
</protein>
<dbReference type="EMBL" id="CM039435">
    <property type="protein sequence ID" value="KAI4317905.1"/>
    <property type="molecule type" value="Genomic_DNA"/>
</dbReference>
<evidence type="ECO:0000313" key="2">
    <source>
        <dbReference type="Proteomes" id="UP000828941"/>
    </source>
</evidence>
<accession>A0ACB9M1K9</accession>
<evidence type="ECO:0000313" key="1">
    <source>
        <dbReference type="EMBL" id="KAI4317905.1"/>
    </source>
</evidence>